<reference evidence="1" key="2">
    <citation type="submission" date="2022-01" db="EMBL/GenBank/DDBJ databases">
        <authorList>
            <person name="Yamashiro T."/>
            <person name="Shiraishi A."/>
            <person name="Satake H."/>
            <person name="Nakayama K."/>
        </authorList>
    </citation>
    <scope>NUCLEOTIDE SEQUENCE</scope>
</reference>
<proteinExistence type="predicted"/>
<dbReference type="EMBL" id="BQNB010013924">
    <property type="protein sequence ID" value="GJT21879.1"/>
    <property type="molecule type" value="Genomic_DNA"/>
</dbReference>
<evidence type="ECO:0000313" key="2">
    <source>
        <dbReference type="Proteomes" id="UP001151760"/>
    </source>
</evidence>
<comment type="caution">
    <text evidence="1">The sequence shown here is derived from an EMBL/GenBank/DDBJ whole genome shotgun (WGS) entry which is preliminary data.</text>
</comment>
<gene>
    <name evidence="1" type="ORF">Tco_0891816</name>
</gene>
<organism evidence="1 2">
    <name type="scientific">Tanacetum coccineum</name>
    <dbReference type="NCBI Taxonomy" id="301880"/>
    <lineage>
        <taxon>Eukaryota</taxon>
        <taxon>Viridiplantae</taxon>
        <taxon>Streptophyta</taxon>
        <taxon>Embryophyta</taxon>
        <taxon>Tracheophyta</taxon>
        <taxon>Spermatophyta</taxon>
        <taxon>Magnoliopsida</taxon>
        <taxon>eudicotyledons</taxon>
        <taxon>Gunneridae</taxon>
        <taxon>Pentapetalae</taxon>
        <taxon>asterids</taxon>
        <taxon>campanulids</taxon>
        <taxon>Asterales</taxon>
        <taxon>Asteraceae</taxon>
        <taxon>Asteroideae</taxon>
        <taxon>Anthemideae</taxon>
        <taxon>Anthemidinae</taxon>
        <taxon>Tanacetum</taxon>
    </lineage>
</organism>
<evidence type="ECO:0000313" key="1">
    <source>
        <dbReference type="EMBL" id="GJT21879.1"/>
    </source>
</evidence>
<keyword evidence="2" id="KW-1185">Reference proteome</keyword>
<accession>A0ABQ5CA46</accession>
<dbReference type="Proteomes" id="UP001151760">
    <property type="component" value="Unassembled WGS sequence"/>
</dbReference>
<protein>
    <recommendedName>
        <fullName evidence="3">MAK10-like protein</fullName>
    </recommendedName>
</protein>
<sequence length="206" mass="24317">MITTKSSNSFRNRKIYELYALLESLNLTAPPLERDFSYLEGDIRFVKLFKEYEIGDLSEEETEEEEEVVEVEELGVEYFDKFMTKDELAYHKIRGMHIFIENLTYIVDFLIIEDISLFIDPCLSQVVLGEPFVETSNMTYDSSLGIVKFTNGVDEVAYRMPHKIEQIRSLSNMEKEHKQSVYFRNKDDIKRGVVYVMEKIFGFYKE</sequence>
<evidence type="ECO:0008006" key="3">
    <source>
        <dbReference type="Google" id="ProtNLM"/>
    </source>
</evidence>
<name>A0ABQ5CA46_9ASTR</name>
<reference evidence="1" key="1">
    <citation type="journal article" date="2022" name="Int. J. Mol. Sci.">
        <title>Draft Genome of Tanacetum Coccineum: Genomic Comparison of Closely Related Tanacetum-Family Plants.</title>
        <authorList>
            <person name="Yamashiro T."/>
            <person name="Shiraishi A."/>
            <person name="Nakayama K."/>
            <person name="Satake H."/>
        </authorList>
    </citation>
    <scope>NUCLEOTIDE SEQUENCE</scope>
</reference>